<dbReference type="InterPro" id="IPR011010">
    <property type="entry name" value="DNA_brk_join_enz"/>
</dbReference>
<keyword evidence="4" id="KW-0233">DNA recombination</keyword>
<sequence length="388" mass="44502">MQTKKNKRIKGKGWFVNEYNIIYVCGTIEGTFKRVTTKMEANTKNLIYIKHKSNARDELIARTSKTKSIKTDFENFGIEAIKSGAKTKRADGTWSKKGRGTSSQKSAEISFYKHLLPYFKNFSLEDINAHLVEDWQSMKDHQGYASDSISKWRNYLSQIMDRAVKYELVSTNKVELADTIEIVHKKTEGFSVDQARKMMKHSTGKIKAWLFLAFNSGLRVGELKGIQLTDIDFNHKCIYIQRAIAQNVITVTSTTKNHSRIVYFSNYTADILKEYIESNNIKHWLFESNKGTFYKSSSTLEKYYFQPLLKELKIKGTLGMTRKTFASVAKSYAMEEEARQSTMGHRPGSNVTDNHYTFPTMTEIQAQKGQESLAPVNDVLFIKKVAKV</sequence>
<keyword evidence="2" id="KW-0229">DNA integration</keyword>
<evidence type="ECO:0000256" key="4">
    <source>
        <dbReference type="ARBA" id="ARBA00023172"/>
    </source>
</evidence>
<dbReference type="InterPro" id="IPR013762">
    <property type="entry name" value="Integrase-like_cat_sf"/>
</dbReference>
<comment type="similarity">
    <text evidence="1">Belongs to the 'phage' integrase family.</text>
</comment>
<reference evidence="6" key="1">
    <citation type="submission" date="2020-01" db="EMBL/GenBank/DDBJ databases">
        <authorList>
            <person name="Meier V. D."/>
            <person name="Meier V D."/>
        </authorList>
    </citation>
    <scope>NUCLEOTIDE SEQUENCE</scope>
    <source>
        <strain evidence="6">HLG_WM_MAG_02</strain>
    </source>
</reference>
<dbReference type="AlphaFoldDB" id="A0A6S6SV52"/>
<evidence type="ECO:0000313" key="6">
    <source>
        <dbReference type="EMBL" id="CAA6806434.1"/>
    </source>
</evidence>
<evidence type="ECO:0000259" key="5">
    <source>
        <dbReference type="PROSITE" id="PS51898"/>
    </source>
</evidence>
<protein>
    <submittedName>
        <fullName evidence="6">Site-specific tyrosine recombinase, phage integrase family (INT_ICEBs1_C_like domain)</fullName>
    </submittedName>
</protein>
<dbReference type="GO" id="GO:0003677">
    <property type="term" value="F:DNA binding"/>
    <property type="evidence" value="ECO:0007669"/>
    <property type="project" value="UniProtKB-KW"/>
</dbReference>
<dbReference type="Gene3D" id="1.10.443.10">
    <property type="entry name" value="Intergrase catalytic core"/>
    <property type="match status" value="1"/>
</dbReference>
<keyword evidence="3" id="KW-0238">DNA-binding</keyword>
<proteinExistence type="inferred from homology"/>
<dbReference type="PANTHER" id="PTHR30629">
    <property type="entry name" value="PROPHAGE INTEGRASE"/>
    <property type="match status" value="1"/>
</dbReference>
<dbReference type="PROSITE" id="PS51898">
    <property type="entry name" value="TYR_RECOMBINASE"/>
    <property type="match status" value="1"/>
</dbReference>
<dbReference type="GO" id="GO:0006310">
    <property type="term" value="P:DNA recombination"/>
    <property type="evidence" value="ECO:0007669"/>
    <property type="project" value="UniProtKB-KW"/>
</dbReference>
<accession>A0A6S6SV52</accession>
<dbReference type="InterPro" id="IPR010998">
    <property type="entry name" value="Integrase_recombinase_N"/>
</dbReference>
<dbReference type="InterPro" id="IPR002104">
    <property type="entry name" value="Integrase_catalytic"/>
</dbReference>
<gene>
    <name evidence="6" type="ORF">HELGO_WM12421</name>
</gene>
<dbReference type="Pfam" id="PF00589">
    <property type="entry name" value="Phage_integrase"/>
    <property type="match status" value="1"/>
</dbReference>
<evidence type="ECO:0000256" key="2">
    <source>
        <dbReference type="ARBA" id="ARBA00022908"/>
    </source>
</evidence>
<organism evidence="6">
    <name type="scientific">uncultured Sulfurovum sp</name>
    <dbReference type="NCBI Taxonomy" id="269237"/>
    <lineage>
        <taxon>Bacteria</taxon>
        <taxon>Pseudomonadati</taxon>
        <taxon>Campylobacterota</taxon>
        <taxon>Epsilonproteobacteria</taxon>
        <taxon>Campylobacterales</taxon>
        <taxon>Sulfurovaceae</taxon>
        <taxon>Sulfurovum</taxon>
        <taxon>environmental samples</taxon>
    </lineage>
</organism>
<dbReference type="EMBL" id="CACVAZ010000033">
    <property type="protein sequence ID" value="CAA6806434.1"/>
    <property type="molecule type" value="Genomic_DNA"/>
</dbReference>
<dbReference type="PANTHER" id="PTHR30629:SF2">
    <property type="entry name" value="PROPHAGE INTEGRASE INTS-RELATED"/>
    <property type="match status" value="1"/>
</dbReference>
<dbReference type="GO" id="GO:0015074">
    <property type="term" value="P:DNA integration"/>
    <property type="evidence" value="ECO:0007669"/>
    <property type="project" value="UniProtKB-KW"/>
</dbReference>
<dbReference type="SUPFAM" id="SSF56349">
    <property type="entry name" value="DNA breaking-rejoining enzymes"/>
    <property type="match status" value="1"/>
</dbReference>
<feature type="domain" description="Tyr recombinase" evidence="5">
    <location>
        <begin position="185"/>
        <end position="369"/>
    </location>
</feature>
<dbReference type="CDD" id="cd00397">
    <property type="entry name" value="DNA_BRE_C"/>
    <property type="match status" value="1"/>
</dbReference>
<evidence type="ECO:0000256" key="1">
    <source>
        <dbReference type="ARBA" id="ARBA00008857"/>
    </source>
</evidence>
<name>A0A6S6SV52_9BACT</name>
<dbReference type="Gene3D" id="1.10.150.130">
    <property type="match status" value="1"/>
</dbReference>
<evidence type="ECO:0000256" key="3">
    <source>
        <dbReference type="ARBA" id="ARBA00023125"/>
    </source>
</evidence>
<dbReference type="InterPro" id="IPR050808">
    <property type="entry name" value="Phage_Integrase"/>
</dbReference>